<comment type="caution">
    <text evidence="4">The sequence shown here is derived from an EMBL/GenBank/DDBJ whole genome shotgun (WGS) entry which is preliminary data.</text>
</comment>
<evidence type="ECO:0000256" key="2">
    <source>
        <dbReference type="ARBA" id="ARBA00023136"/>
    </source>
</evidence>
<sequence length="115" mass="13046">MANKFKLEYSFGYTHATFTDLVVPNEGKELDLSGNHQLFSPEATSMLAAQYSFGLGKTSAIQFVARAEWQYLGRQYFDLANTIEQSPYSLLNTRFGVVGKSFEIMLWGRNLTDQE</sequence>
<accession>A0ABU9L2L8</accession>
<keyword evidence="5" id="KW-1185">Reference proteome</keyword>
<organism evidence="4 5">
    <name type="scientific">Lutimonas vermicola</name>
    <dbReference type="NCBI Taxonomy" id="414288"/>
    <lineage>
        <taxon>Bacteria</taxon>
        <taxon>Pseudomonadati</taxon>
        <taxon>Bacteroidota</taxon>
        <taxon>Flavobacteriia</taxon>
        <taxon>Flavobacteriales</taxon>
        <taxon>Flavobacteriaceae</taxon>
        <taxon>Lutimonas</taxon>
    </lineage>
</organism>
<evidence type="ECO:0000313" key="5">
    <source>
        <dbReference type="Proteomes" id="UP001474120"/>
    </source>
</evidence>
<name>A0ABU9L2L8_9FLAO</name>
<dbReference type="InterPro" id="IPR036942">
    <property type="entry name" value="Beta-barrel_TonB_sf"/>
</dbReference>
<evidence type="ECO:0000313" key="4">
    <source>
        <dbReference type="EMBL" id="MEL4455260.1"/>
    </source>
</evidence>
<dbReference type="RefSeq" id="WP_342159657.1">
    <property type="nucleotide sequence ID" value="NZ_JBCDNA010000001.1"/>
</dbReference>
<evidence type="ECO:0000256" key="1">
    <source>
        <dbReference type="ARBA" id="ARBA00004442"/>
    </source>
</evidence>
<keyword evidence="3" id="KW-0998">Cell outer membrane</keyword>
<proteinExistence type="predicted"/>
<comment type="subcellular location">
    <subcellularLocation>
        <location evidence="1">Cell outer membrane</location>
    </subcellularLocation>
</comment>
<evidence type="ECO:0008006" key="6">
    <source>
        <dbReference type="Google" id="ProtNLM"/>
    </source>
</evidence>
<dbReference type="Proteomes" id="UP001474120">
    <property type="component" value="Unassembled WGS sequence"/>
</dbReference>
<dbReference type="SUPFAM" id="SSF56935">
    <property type="entry name" value="Porins"/>
    <property type="match status" value="1"/>
</dbReference>
<protein>
    <recommendedName>
        <fullName evidence="6">TonB-dependent receptor</fullName>
    </recommendedName>
</protein>
<keyword evidence="2" id="KW-0472">Membrane</keyword>
<gene>
    <name evidence="4" type="ORF">AABB81_05095</name>
</gene>
<dbReference type="Gene3D" id="2.40.170.20">
    <property type="entry name" value="TonB-dependent receptor, beta-barrel domain"/>
    <property type="match status" value="1"/>
</dbReference>
<reference evidence="4 5" key="1">
    <citation type="submission" date="2024-04" db="EMBL/GenBank/DDBJ databases">
        <title>whole genome sequencing of Lutimonas vermicola strain IMCC1616.</title>
        <authorList>
            <person name="Bae S.S."/>
        </authorList>
    </citation>
    <scope>NUCLEOTIDE SEQUENCE [LARGE SCALE GENOMIC DNA]</scope>
    <source>
        <strain evidence="4 5">IMCC1616</strain>
    </source>
</reference>
<dbReference type="EMBL" id="JBCDNA010000001">
    <property type="protein sequence ID" value="MEL4455260.1"/>
    <property type="molecule type" value="Genomic_DNA"/>
</dbReference>
<evidence type="ECO:0000256" key="3">
    <source>
        <dbReference type="ARBA" id="ARBA00023237"/>
    </source>
</evidence>